<feature type="non-terminal residue" evidence="3">
    <location>
        <position position="341"/>
    </location>
</feature>
<dbReference type="Proteomes" id="UP001211907">
    <property type="component" value="Unassembled WGS sequence"/>
</dbReference>
<keyword evidence="2" id="KW-0472">Membrane</keyword>
<feature type="compositionally biased region" description="Basic and acidic residues" evidence="1">
    <location>
        <begin position="1"/>
        <end position="11"/>
    </location>
</feature>
<protein>
    <submittedName>
        <fullName evidence="3">Uncharacterized protein</fullName>
    </submittedName>
</protein>
<feature type="region of interest" description="Disordered" evidence="1">
    <location>
        <begin position="95"/>
        <end position="121"/>
    </location>
</feature>
<keyword evidence="2" id="KW-1133">Transmembrane helix</keyword>
<accession>A0AAD5SP50</accession>
<gene>
    <name evidence="3" type="ORF">HK100_008823</name>
</gene>
<keyword evidence="2" id="KW-0812">Transmembrane</keyword>
<evidence type="ECO:0000256" key="2">
    <source>
        <dbReference type="SAM" id="Phobius"/>
    </source>
</evidence>
<dbReference type="EMBL" id="JADGJH010004370">
    <property type="protein sequence ID" value="KAJ3086077.1"/>
    <property type="molecule type" value="Genomic_DNA"/>
</dbReference>
<feature type="compositionally biased region" description="Low complexity" evidence="1">
    <location>
        <begin position="110"/>
        <end position="121"/>
    </location>
</feature>
<feature type="compositionally biased region" description="Low complexity" evidence="1">
    <location>
        <begin position="12"/>
        <end position="25"/>
    </location>
</feature>
<evidence type="ECO:0000313" key="4">
    <source>
        <dbReference type="Proteomes" id="UP001211907"/>
    </source>
</evidence>
<feature type="transmembrane region" description="Helical" evidence="2">
    <location>
        <begin position="164"/>
        <end position="184"/>
    </location>
</feature>
<proteinExistence type="predicted"/>
<reference evidence="3" key="1">
    <citation type="submission" date="2020-05" db="EMBL/GenBank/DDBJ databases">
        <title>Phylogenomic resolution of chytrid fungi.</title>
        <authorList>
            <person name="Stajich J.E."/>
            <person name="Amses K."/>
            <person name="Simmons R."/>
            <person name="Seto K."/>
            <person name="Myers J."/>
            <person name="Bonds A."/>
            <person name="Quandt C.A."/>
            <person name="Barry K."/>
            <person name="Liu P."/>
            <person name="Grigoriev I."/>
            <person name="Longcore J.E."/>
            <person name="James T.Y."/>
        </authorList>
    </citation>
    <scope>NUCLEOTIDE SEQUENCE</scope>
    <source>
        <strain evidence="3">JEL0513</strain>
    </source>
</reference>
<name>A0AAD5SP50_9FUNG</name>
<feature type="region of interest" description="Disordered" evidence="1">
    <location>
        <begin position="1"/>
        <end position="32"/>
    </location>
</feature>
<evidence type="ECO:0000313" key="3">
    <source>
        <dbReference type="EMBL" id="KAJ3086077.1"/>
    </source>
</evidence>
<keyword evidence="4" id="KW-1185">Reference proteome</keyword>
<dbReference type="AlphaFoldDB" id="A0AAD5SP50"/>
<sequence length="341" mass="36947">MEMDKDKDKNKGSSSTSASPASSTSLRMLYAQAMEPQATQGYEQTHEGAYWAATESEYSNNYAYGHGSGSSSSAGNASSSSSSGVNSNTWLRFALGQTPDNDKNEKNNHYQHQQPQIQNENQNQMTLSSLLTAVRMYAGIPSKVRGGMGMGGVSLLVGRRVRSATLTLTVVVAAVALLLVLRVATLAPVCHHSSPACLIIPDDSPPATQPLVPLPLHPTVLYYNTHGGCAQNMKGVMRSLGVRVDHFNPQQVSGYGMNAHRAKALIDQGHVDYVCSKYDIIILGDTIPHGRAILESLLLPNPSNQCRSKIVVEMTNRFDWDITDKSAYYDSISKLVQLSKT</sequence>
<organism evidence="3 4">
    <name type="scientific">Physocladia obscura</name>
    <dbReference type="NCBI Taxonomy" id="109957"/>
    <lineage>
        <taxon>Eukaryota</taxon>
        <taxon>Fungi</taxon>
        <taxon>Fungi incertae sedis</taxon>
        <taxon>Chytridiomycota</taxon>
        <taxon>Chytridiomycota incertae sedis</taxon>
        <taxon>Chytridiomycetes</taxon>
        <taxon>Chytridiales</taxon>
        <taxon>Chytriomycetaceae</taxon>
        <taxon>Physocladia</taxon>
    </lineage>
</organism>
<comment type="caution">
    <text evidence="3">The sequence shown here is derived from an EMBL/GenBank/DDBJ whole genome shotgun (WGS) entry which is preliminary data.</text>
</comment>
<evidence type="ECO:0000256" key="1">
    <source>
        <dbReference type="SAM" id="MobiDB-lite"/>
    </source>
</evidence>